<reference evidence="1" key="1">
    <citation type="submission" date="2020-03" db="EMBL/GenBank/DDBJ databases">
        <title>The deep terrestrial virosphere.</title>
        <authorList>
            <person name="Holmfeldt K."/>
            <person name="Nilsson E."/>
            <person name="Simone D."/>
            <person name="Lopez-Fernandez M."/>
            <person name="Wu X."/>
            <person name="de Brujin I."/>
            <person name="Lundin D."/>
            <person name="Andersson A."/>
            <person name="Bertilsson S."/>
            <person name="Dopson M."/>
        </authorList>
    </citation>
    <scope>NUCLEOTIDE SEQUENCE</scope>
    <source>
        <strain evidence="1">MM171A00291</strain>
        <strain evidence="2">MM171B00223</strain>
    </source>
</reference>
<accession>A0A6M3M0T5</accession>
<name>A0A6M3M0T5_9ZZZZ</name>
<protein>
    <submittedName>
        <fullName evidence="1">Uncharacterized protein</fullName>
    </submittedName>
</protein>
<dbReference type="AlphaFoldDB" id="A0A6M3M0T5"/>
<proteinExistence type="predicted"/>
<evidence type="ECO:0000313" key="2">
    <source>
        <dbReference type="EMBL" id="QJB04668.1"/>
    </source>
</evidence>
<dbReference type="EMBL" id="MT143887">
    <property type="protein sequence ID" value="QJB04668.1"/>
    <property type="molecule type" value="Genomic_DNA"/>
</dbReference>
<evidence type="ECO:0000313" key="1">
    <source>
        <dbReference type="EMBL" id="QJB00704.1"/>
    </source>
</evidence>
<gene>
    <name evidence="1" type="ORF">MM171A00291_0012</name>
    <name evidence="2" type="ORF">MM171B00223_0045</name>
</gene>
<sequence length="65" mass="7826">MRLDELPLKNIFHTCVKYKEKNYIIDDINLRTSKVIMYELENWRNGIVVCLHDDIEVIKDVPSKY</sequence>
<dbReference type="EMBL" id="MT143699">
    <property type="protein sequence ID" value="QJB00704.1"/>
    <property type="molecule type" value="Genomic_DNA"/>
</dbReference>
<organism evidence="1">
    <name type="scientific">viral metagenome</name>
    <dbReference type="NCBI Taxonomy" id="1070528"/>
    <lineage>
        <taxon>unclassified sequences</taxon>
        <taxon>metagenomes</taxon>
        <taxon>organismal metagenomes</taxon>
    </lineage>
</organism>